<dbReference type="SUPFAM" id="SSF54631">
    <property type="entry name" value="CBS-domain pair"/>
    <property type="match status" value="1"/>
</dbReference>
<keyword evidence="5" id="KW-1185">Reference proteome</keyword>
<dbReference type="OrthoDB" id="1787337at2"/>
<dbReference type="SMART" id="SM00116">
    <property type="entry name" value="CBS"/>
    <property type="match status" value="2"/>
</dbReference>
<dbReference type="RefSeq" id="WP_092483736.1">
    <property type="nucleotide sequence ID" value="NZ_FOYM01000015.1"/>
</dbReference>
<dbReference type="STRING" id="39060.SAMN05660706_11577"/>
<feature type="domain" description="CBS" evidence="3">
    <location>
        <begin position="10"/>
        <end position="78"/>
    </location>
</feature>
<dbReference type="InterPro" id="IPR000644">
    <property type="entry name" value="CBS_dom"/>
</dbReference>
<dbReference type="PROSITE" id="PS51371">
    <property type="entry name" value="CBS"/>
    <property type="match status" value="2"/>
</dbReference>
<evidence type="ECO:0000313" key="4">
    <source>
        <dbReference type="EMBL" id="SFR07916.1"/>
    </source>
</evidence>
<dbReference type="Gene3D" id="3.10.580.10">
    <property type="entry name" value="CBS-domain"/>
    <property type="match status" value="1"/>
</dbReference>
<reference evidence="5" key="1">
    <citation type="submission" date="2016-10" db="EMBL/GenBank/DDBJ databases">
        <authorList>
            <person name="Varghese N."/>
            <person name="Submissions S."/>
        </authorList>
    </citation>
    <scope>NUCLEOTIDE SEQUENCE [LARGE SCALE GENOMIC DNA]</scope>
    <source>
        <strain evidence="5">DSM 3669</strain>
    </source>
</reference>
<dbReference type="InterPro" id="IPR051257">
    <property type="entry name" value="Diverse_CBS-Domain"/>
</dbReference>
<evidence type="ECO:0000256" key="1">
    <source>
        <dbReference type="ARBA" id="ARBA00023122"/>
    </source>
</evidence>
<keyword evidence="1 2" id="KW-0129">CBS domain</keyword>
<accession>A0A1I6DR53</accession>
<sequence>MQNKRAADIMVPIKSYVTIGEEATLYEAIKVLQGAMHSEGGAWHGHRSVLVLGKDEQLVGILTMRGLLRAAGFKSLDDDPEIKAESWGWYYVNQLREGARVRVRDVMRPLELYTVDAGAPVWEVALALLRHRVNSLPVMQSGKPAGIVRVIDIFTIMDEYFF</sequence>
<name>A0A1I6DR53_9FIRM</name>
<evidence type="ECO:0000256" key="2">
    <source>
        <dbReference type="PROSITE-ProRule" id="PRU00703"/>
    </source>
</evidence>
<protein>
    <submittedName>
        <fullName evidence="4">CBS domain-containing protein</fullName>
    </submittedName>
</protein>
<dbReference type="AlphaFoldDB" id="A0A1I6DR53"/>
<dbReference type="PANTHER" id="PTHR43080:SF2">
    <property type="entry name" value="CBS DOMAIN-CONTAINING PROTEIN"/>
    <property type="match status" value="1"/>
</dbReference>
<evidence type="ECO:0000259" key="3">
    <source>
        <dbReference type="PROSITE" id="PS51371"/>
    </source>
</evidence>
<dbReference type="Proteomes" id="UP000199584">
    <property type="component" value="Unassembled WGS sequence"/>
</dbReference>
<dbReference type="PANTHER" id="PTHR43080">
    <property type="entry name" value="CBS DOMAIN-CONTAINING PROTEIN CBSX3, MITOCHONDRIAL"/>
    <property type="match status" value="1"/>
</dbReference>
<evidence type="ECO:0000313" key="5">
    <source>
        <dbReference type="Proteomes" id="UP000199584"/>
    </source>
</evidence>
<gene>
    <name evidence="4" type="ORF">SAMN05660706_11577</name>
</gene>
<organism evidence="4 5">
    <name type="scientific">Desulfoscipio geothermicus DSM 3669</name>
    <dbReference type="NCBI Taxonomy" id="1121426"/>
    <lineage>
        <taxon>Bacteria</taxon>
        <taxon>Bacillati</taxon>
        <taxon>Bacillota</taxon>
        <taxon>Clostridia</taxon>
        <taxon>Eubacteriales</taxon>
        <taxon>Desulfallaceae</taxon>
        <taxon>Desulfoscipio</taxon>
    </lineage>
</organism>
<dbReference type="Pfam" id="PF00571">
    <property type="entry name" value="CBS"/>
    <property type="match status" value="2"/>
</dbReference>
<dbReference type="EMBL" id="FOYM01000015">
    <property type="protein sequence ID" value="SFR07916.1"/>
    <property type="molecule type" value="Genomic_DNA"/>
</dbReference>
<proteinExistence type="predicted"/>
<dbReference type="InterPro" id="IPR046342">
    <property type="entry name" value="CBS_dom_sf"/>
</dbReference>
<feature type="domain" description="CBS" evidence="3">
    <location>
        <begin position="107"/>
        <end position="162"/>
    </location>
</feature>